<feature type="transmembrane region" description="Helical" evidence="1">
    <location>
        <begin position="61"/>
        <end position="80"/>
    </location>
</feature>
<reference evidence="3" key="1">
    <citation type="journal article" date="2019" name="Int. J. Syst. Evol. Microbiol.">
        <title>The Global Catalogue of Microorganisms (GCM) 10K type strain sequencing project: providing services to taxonomists for standard genome sequencing and annotation.</title>
        <authorList>
            <consortium name="The Broad Institute Genomics Platform"/>
            <consortium name="The Broad Institute Genome Sequencing Center for Infectious Disease"/>
            <person name="Wu L."/>
            <person name="Ma J."/>
        </authorList>
    </citation>
    <scope>NUCLEOTIDE SEQUENCE [LARGE SCALE GENOMIC DNA]</scope>
    <source>
        <strain evidence="3">NBRC 108565</strain>
    </source>
</reference>
<dbReference type="PANTHER" id="PTHR30238">
    <property type="entry name" value="MEMBRANE BOUND PREDICTED REDOX MODULATOR"/>
    <property type="match status" value="1"/>
</dbReference>
<sequence>MFLTVGILIAVFGMRLIFPFVIVSVTGGISPGEALTLALEKGDPTEPGTYGYILNEAHPTIAAFGGIFLLMLFLDFLFDAERGITWLTWVERPLQKAARLGSLSVLVAGLVLMAAGQVLAEPADRGRVLFAGLAGLVVYLAVKGLSTVMESKEAERAEVLEREAGERGSSGPLQLAGRAAFSMFMFLEVLDATFSFDGVIGAFAITPDPLIIALGLGVGALFVRSMTIFLVRRGTLGEYRYLEHGAHWAIGTLAVLLLLTLRFDIPDIVIGLAGLAFIVTAWVGSAGANRRDAAASPVSGG</sequence>
<keyword evidence="1" id="KW-0472">Membrane</keyword>
<keyword evidence="3" id="KW-1185">Reference proteome</keyword>
<feature type="transmembrane region" description="Helical" evidence="1">
    <location>
        <begin position="7"/>
        <end position="29"/>
    </location>
</feature>
<dbReference type="PANTHER" id="PTHR30238:SF4">
    <property type="entry name" value="SLL1022 PROTEIN"/>
    <property type="match status" value="1"/>
</dbReference>
<dbReference type="NCBIfam" id="NF010613">
    <property type="entry name" value="PRK14013.1-3"/>
    <property type="match status" value="1"/>
</dbReference>
<keyword evidence="1" id="KW-1133">Transmembrane helix</keyword>
<proteinExistence type="predicted"/>
<feature type="transmembrane region" description="Helical" evidence="1">
    <location>
        <begin position="184"/>
        <end position="205"/>
    </location>
</feature>
<feature type="transmembrane region" description="Helical" evidence="1">
    <location>
        <begin position="100"/>
        <end position="120"/>
    </location>
</feature>
<organism evidence="2 3">
    <name type="scientific">Paraoerskovia sediminicola</name>
    <dbReference type="NCBI Taxonomy" id="1138587"/>
    <lineage>
        <taxon>Bacteria</taxon>
        <taxon>Bacillati</taxon>
        <taxon>Actinomycetota</taxon>
        <taxon>Actinomycetes</taxon>
        <taxon>Micrococcales</taxon>
        <taxon>Cellulomonadaceae</taxon>
        <taxon>Paraoerskovia</taxon>
    </lineage>
</organism>
<feature type="transmembrane region" description="Helical" evidence="1">
    <location>
        <begin position="268"/>
        <end position="288"/>
    </location>
</feature>
<evidence type="ECO:0000313" key="3">
    <source>
        <dbReference type="Proteomes" id="UP001321475"/>
    </source>
</evidence>
<gene>
    <name evidence="2" type="ORF">GCM10025865_16070</name>
</gene>
<feature type="transmembrane region" description="Helical" evidence="1">
    <location>
        <begin position="126"/>
        <end position="142"/>
    </location>
</feature>
<dbReference type="EMBL" id="AP027729">
    <property type="protein sequence ID" value="BDZ42308.1"/>
    <property type="molecule type" value="Genomic_DNA"/>
</dbReference>
<evidence type="ECO:0000313" key="2">
    <source>
        <dbReference type="EMBL" id="BDZ42308.1"/>
    </source>
</evidence>
<evidence type="ECO:0008006" key="4">
    <source>
        <dbReference type="Google" id="ProtNLM"/>
    </source>
</evidence>
<dbReference type="Pfam" id="PF04332">
    <property type="entry name" value="DUF475"/>
    <property type="match status" value="1"/>
</dbReference>
<name>A0ABN6XFR0_9CELL</name>
<feature type="transmembrane region" description="Helical" evidence="1">
    <location>
        <begin position="211"/>
        <end position="232"/>
    </location>
</feature>
<dbReference type="Proteomes" id="UP001321475">
    <property type="component" value="Chromosome"/>
</dbReference>
<keyword evidence="1" id="KW-0812">Transmembrane</keyword>
<evidence type="ECO:0000256" key="1">
    <source>
        <dbReference type="SAM" id="Phobius"/>
    </source>
</evidence>
<protein>
    <recommendedName>
        <fullName evidence="4">DUF475 domain-containing protein</fullName>
    </recommendedName>
</protein>
<dbReference type="InterPro" id="IPR007427">
    <property type="entry name" value="DUF475"/>
</dbReference>
<accession>A0ABN6XFR0</accession>
<feature type="transmembrane region" description="Helical" evidence="1">
    <location>
        <begin position="244"/>
        <end position="262"/>
    </location>
</feature>